<keyword evidence="6" id="KW-0413">Isomerase</keyword>
<protein>
    <recommendedName>
        <fullName evidence="7">PpiC domain-containing protein</fullName>
    </recommendedName>
</protein>
<dbReference type="GO" id="GO:0050821">
    <property type="term" value="P:protein stabilization"/>
    <property type="evidence" value="ECO:0007669"/>
    <property type="project" value="InterPro"/>
</dbReference>
<dbReference type="GO" id="GO:0042277">
    <property type="term" value="F:peptide binding"/>
    <property type="evidence" value="ECO:0007669"/>
    <property type="project" value="InterPro"/>
</dbReference>
<evidence type="ECO:0000256" key="5">
    <source>
        <dbReference type="ARBA" id="ARBA00023186"/>
    </source>
</evidence>
<feature type="domain" description="PpiC" evidence="7">
    <location>
        <begin position="293"/>
        <end position="392"/>
    </location>
</feature>
<dbReference type="InterPro" id="IPR015391">
    <property type="entry name" value="SurA_N"/>
</dbReference>
<dbReference type="GO" id="GO:0043165">
    <property type="term" value="P:Gram-negative-bacterium-type cell outer membrane assembly"/>
    <property type="evidence" value="ECO:0007669"/>
    <property type="project" value="InterPro"/>
</dbReference>
<evidence type="ECO:0000313" key="8">
    <source>
        <dbReference type="EMBL" id="SVA08326.1"/>
    </source>
</evidence>
<organism evidence="8">
    <name type="scientific">marine metagenome</name>
    <dbReference type="NCBI Taxonomy" id="408172"/>
    <lineage>
        <taxon>unclassified sequences</taxon>
        <taxon>metagenomes</taxon>
        <taxon>ecological metagenomes</taxon>
    </lineage>
</organism>
<dbReference type="SUPFAM" id="SSF54534">
    <property type="entry name" value="FKBP-like"/>
    <property type="match status" value="2"/>
</dbReference>
<dbReference type="Gene3D" id="1.10.4030.10">
    <property type="entry name" value="Porin chaperone SurA, peptide-binding domain"/>
    <property type="match status" value="1"/>
</dbReference>
<dbReference type="HAMAP" id="MF_01183">
    <property type="entry name" value="Chaperone_SurA"/>
    <property type="match status" value="1"/>
</dbReference>
<dbReference type="InterPro" id="IPR000297">
    <property type="entry name" value="PPIase_PpiC"/>
</dbReference>
<keyword evidence="3" id="KW-0574">Periplasm</keyword>
<keyword evidence="5" id="KW-0143">Chaperone</keyword>
<gene>
    <name evidence="8" type="ORF">METZ01_LOCUS61180</name>
</gene>
<feature type="domain" description="PpiC" evidence="7">
    <location>
        <begin position="183"/>
        <end position="284"/>
    </location>
</feature>
<dbReference type="PROSITE" id="PS50198">
    <property type="entry name" value="PPIC_PPIASE_2"/>
    <property type="match status" value="2"/>
</dbReference>
<proteinExistence type="inferred from homology"/>
<dbReference type="InterPro" id="IPR023034">
    <property type="entry name" value="PPIase_SurA"/>
</dbReference>
<name>A0A381SWJ4_9ZZZZ</name>
<evidence type="ECO:0000259" key="7">
    <source>
        <dbReference type="PROSITE" id="PS50198"/>
    </source>
</evidence>
<dbReference type="PANTHER" id="PTHR47637">
    <property type="entry name" value="CHAPERONE SURA"/>
    <property type="match status" value="1"/>
</dbReference>
<accession>A0A381SWJ4</accession>
<dbReference type="AlphaFoldDB" id="A0A381SWJ4"/>
<keyword evidence="2" id="KW-0677">Repeat</keyword>
<dbReference type="Pfam" id="PF09312">
    <property type="entry name" value="SurA_N"/>
    <property type="match status" value="1"/>
</dbReference>
<dbReference type="Pfam" id="PF00639">
    <property type="entry name" value="Rotamase"/>
    <property type="match status" value="2"/>
</dbReference>
<dbReference type="SUPFAM" id="SSF109998">
    <property type="entry name" value="Triger factor/SurA peptide-binding domain-like"/>
    <property type="match status" value="1"/>
</dbReference>
<dbReference type="GO" id="GO:0051082">
    <property type="term" value="F:unfolded protein binding"/>
    <property type="evidence" value="ECO:0007669"/>
    <property type="project" value="InterPro"/>
</dbReference>
<dbReference type="Gene3D" id="3.10.50.40">
    <property type="match status" value="2"/>
</dbReference>
<dbReference type="GO" id="GO:0030288">
    <property type="term" value="C:outer membrane-bounded periplasmic space"/>
    <property type="evidence" value="ECO:0007669"/>
    <property type="project" value="InterPro"/>
</dbReference>
<dbReference type="InterPro" id="IPR050280">
    <property type="entry name" value="OMP_Chaperone_SurA"/>
</dbReference>
<evidence type="ECO:0000256" key="1">
    <source>
        <dbReference type="ARBA" id="ARBA00022729"/>
    </source>
</evidence>
<keyword evidence="1" id="KW-0732">Signal</keyword>
<dbReference type="EMBL" id="UINC01003673">
    <property type="protein sequence ID" value="SVA08326.1"/>
    <property type="molecule type" value="Genomic_DNA"/>
</dbReference>
<evidence type="ECO:0000256" key="6">
    <source>
        <dbReference type="ARBA" id="ARBA00023235"/>
    </source>
</evidence>
<evidence type="ECO:0000256" key="4">
    <source>
        <dbReference type="ARBA" id="ARBA00023110"/>
    </source>
</evidence>
<evidence type="ECO:0000256" key="3">
    <source>
        <dbReference type="ARBA" id="ARBA00022764"/>
    </source>
</evidence>
<dbReference type="GO" id="GO:0006457">
    <property type="term" value="P:protein folding"/>
    <property type="evidence" value="ECO:0007669"/>
    <property type="project" value="InterPro"/>
</dbReference>
<dbReference type="InterPro" id="IPR027304">
    <property type="entry name" value="Trigger_fact/SurA_dom_sf"/>
</dbReference>
<sequence>MLRYLQKLIGTIAFVAVLWPSHGFSQTRDLGGAGQFLDGIAAIVNDGVVLRSEVEIQLQVVLDNFAQQQEQLPPRDVIEAQVLERLIIKRIQLQRAERLGIRIPDDMLNSAINNVAKNNNVTFAEFPQLLEDEGVNYEDYRQELREQITIEQLRQRDVASRIQISPSELESFLILQKDRDALNFDYDLLHILIPVSASASDNQIKSAKILSNEIYERIVEGEKFETLAMEYSQGQQALNGGKLGWLKGEQLPTSFIEAASKLEKGDTCEPFRSSSGFHLILLNDFRGQEPILEEQIHVRHILIKTNEILDDDAAKEKMKTIRDQIIKDGDFGAIAAATSEDTGSAQEGGDMGWTGLGFFVPEFEAVVNSLVKDEISEPFKSRYGWHIVQLLGNRIYDNTEDIRRNKAIESIRNSKLSDEIELWARQLRDEAFVEYLSYN</sequence>
<keyword evidence="4" id="KW-0697">Rotamase</keyword>
<reference evidence="8" key="1">
    <citation type="submission" date="2018-05" db="EMBL/GenBank/DDBJ databases">
        <authorList>
            <person name="Lanie J.A."/>
            <person name="Ng W.-L."/>
            <person name="Kazmierczak K.M."/>
            <person name="Andrzejewski T.M."/>
            <person name="Davidsen T.M."/>
            <person name="Wayne K.J."/>
            <person name="Tettelin H."/>
            <person name="Glass J.I."/>
            <person name="Rusch D."/>
            <person name="Podicherti R."/>
            <person name="Tsui H.-C.T."/>
            <person name="Winkler M.E."/>
        </authorList>
    </citation>
    <scope>NUCLEOTIDE SEQUENCE</scope>
</reference>
<evidence type="ECO:0000256" key="2">
    <source>
        <dbReference type="ARBA" id="ARBA00022737"/>
    </source>
</evidence>
<dbReference type="GO" id="GO:0003755">
    <property type="term" value="F:peptidyl-prolyl cis-trans isomerase activity"/>
    <property type="evidence" value="ECO:0007669"/>
    <property type="project" value="UniProtKB-KW"/>
</dbReference>
<dbReference type="InterPro" id="IPR046357">
    <property type="entry name" value="PPIase_dom_sf"/>
</dbReference>
<dbReference type="PANTHER" id="PTHR47637:SF1">
    <property type="entry name" value="CHAPERONE SURA"/>
    <property type="match status" value="1"/>
</dbReference>